<dbReference type="OMA" id="WANIVAN"/>
<dbReference type="Proteomes" id="UP000054317">
    <property type="component" value="Unassembled WGS sequence"/>
</dbReference>
<feature type="region of interest" description="Disordered" evidence="1">
    <location>
        <begin position="1"/>
        <end position="49"/>
    </location>
</feature>
<keyword evidence="3" id="KW-1185">Reference proteome</keyword>
<organism evidence="2 3">
    <name type="scientific">Trametes versicolor (strain FP-101664)</name>
    <name type="common">White-rot fungus</name>
    <name type="synonym">Coriolus versicolor</name>
    <dbReference type="NCBI Taxonomy" id="717944"/>
    <lineage>
        <taxon>Eukaryota</taxon>
        <taxon>Fungi</taxon>
        <taxon>Dikarya</taxon>
        <taxon>Basidiomycota</taxon>
        <taxon>Agaricomycotina</taxon>
        <taxon>Agaricomycetes</taxon>
        <taxon>Polyporales</taxon>
        <taxon>Polyporaceae</taxon>
        <taxon>Trametes</taxon>
    </lineage>
</organism>
<accession>R7S7C0</accession>
<proteinExistence type="predicted"/>
<evidence type="ECO:0000313" key="2">
    <source>
        <dbReference type="EMBL" id="EIW51928.1"/>
    </source>
</evidence>
<evidence type="ECO:0000313" key="3">
    <source>
        <dbReference type="Proteomes" id="UP000054317"/>
    </source>
</evidence>
<sequence length="421" mass="47524">MAAADNISSSTPSGKRIKEAEGPLESGSVSRKRARLAPDVPQKPPLRRRSPEFYYDDGNIIVIVEDTEFRLHLSRLRRHCTYFSRLFELAAVGQENQNDVTLVDSNPGAREDDGREVIILPGEMNHVLGGISIADFTEFLRAYENPLMHVTVPPKQSICISLVRVADKLGCKTVSDVARSRLRKLWPLLVPQRTIDWKKKTLGETTAIIALAREFNLPEVLRRAFYELVRNPAFWETITTNRDSVKLADADLIALYHARHTLQQEWRTLLLTQPLPEASCLNSQRGKDRCAYTNVASRISAWRRLVVETGHLETGAVDPIYHIDVILAAVEFRDLAGTWCTLCITERNCVWAAAKSQWWGMLDELFKIPAAAGVASTANKWYVPGHLCVDAVFMNFCADPVRYGTLHKHIKAYVKLCPYRS</sequence>
<name>R7S7C0_TRAVS</name>
<dbReference type="KEGG" id="tvs:TRAVEDRAFT_53922"/>
<dbReference type="GeneID" id="19417263"/>
<gene>
    <name evidence="2" type="ORF">TRAVEDRAFT_53922</name>
</gene>
<feature type="compositionally biased region" description="Polar residues" evidence="1">
    <location>
        <begin position="1"/>
        <end position="13"/>
    </location>
</feature>
<dbReference type="InterPro" id="IPR011333">
    <property type="entry name" value="SKP1/BTB/POZ_sf"/>
</dbReference>
<dbReference type="Gene3D" id="3.30.710.10">
    <property type="entry name" value="Potassium Channel Kv1.1, Chain A"/>
    <property type="match status" value="1"/>
</dbReference>
<evidence type="ECO:0008006" key="4">
    <source>
        <dbReference type="Google" id="ProtNLM"/>
    </source>
</evidence>
<evidence type="ECO:0000256" key="1">
    <source>
        <dbReference type="SAM" id="MobiDB-lite"/>
    </source>
</evidence>
<dbReference type="AlphaFoldDB" id="R7S7C0"/>
<dbReference type="OrthoDB" id="2758621at2759"/>
<protein>
    <recommendedName>
        <fullName evidence="4">BTB domain-containing protein</fullName>
    </recommendedName>
</protein>
<reference evidence="3" key="1">
    <citation type="journal article" date="2012" name="Science">
        <title>The Paleozoic origin of enzymatic lignin decomposition reconstructed from 31 fungal genomes.</title>
        <authorList>
            <person name="Floudas D."/>
            <person name="Binder M."/>
            <person name="Riley R."/>
            <person name="Barry K."/>
            <person name="Blanchette R.A."/>
            <person name="Henrissat B."/>
            <person name="Martinez A.T."/>
            <person name="Otillar R."/>
            <person name="Spatafora J.W."/>
            <person name="Yadav J.S."/>
            <person name="Aerts A."/>
            <person name="Benoit I."/>
            <person name="Boyd A."/>
            <person name="Carlson A."/>
            <person name="Copeland A."/>
            <person name="Coutinho P.M."/>
            <person name="de Vries R.P."/>
            <person name="Ferreira P."/>
            <person name="Findley K."/>
            <person name="Foster B."/>
            <person name="Gaskell J."/>
            <person name="Glotzer D."/>
            <person name="Gorecki P."/>
            <person name="Heitman J."/>
            <person name="Hesse C."/>
            <person name="Hori C."/>
            <person name="Igarashi K."/>
            <person name="Jurgens J.A."/>
            <person name="Kallen N."/>
            <person name="Kersten P."/>
            <person name="Kohler A."/>
            <person name="Kuees U."/>
            <person name="Kumar T.K.A."/>
            <person name="Kuo A."/>
            <person name="LaButti K."/>
            <person name="Larrondo L.F."/>
            <person name="Lindquist E."/>
            <person name="Ling A."/>
            <person name="Lombard V."/>
            <person name="Lucas S."/>
            <person name="Lundell T."/>
            <person name="Martin R."/>
            <person name="McLaughlin D.J."/>
            <person name="Morgenstern I."/>
            <person name="Morin E."/>
            <person name="Murat C."/>
            <person name="Nagy L.G."/>
            <person name="Nolan M."/>
            <person name="Ohm R.A."/>
            <person name="Patyshakuliyeva A."/>
            <person name="Rokas A."/>
            <person name="Ruiz-Duenas F.J."/>
            <person name="Sabat G."/>
            <person name="Salamov A."/>
            <person name="Samejima M."/>
            <person name="Schmutz J."/>
            <person name="Slot J.C."/>
            <person name="St John F."/>
            <person name="Stenlid J."/>
            <person name="Sun H."/>
            <person name="Sun S."/>
            <person name="Syed K."/>
            <person name="Tsang A."/>
            <person name="Wiebenga A."/>
            <person name="Young D."/>
            <person name="Pisabarro A."/>
            <person name="Eastwood D.C."/>
            <person name="Martin F."/>
            <person name="Cullen D."/>
            <person name="Grigoriev I.V."/>
            <person name="Hibbett D.S."/>
        </authorList>
    </citation>
    <scope>NUCLEOTIDE SEQUENCE [LARGE SCALE GENOMIC DNA]</scope>
    <source>
        <strain evidence="3">FP-101664</strain>
    </source>
</reference>
<dbReference type="RefSeq" id="XP_008045050.1">
    <property type="nucleotide sequence ID" value="XM_008046859.1"/>
</dbReference>
<dbReference type="EMBL" id="JH711797">
    <property type="protein sequence ID" value="EIW51928.1"/>
    <property type="molecule type" value="Genomic_DNA"/>
</dbReference>